<reference evidence="1 2" key="1">
    <citation type="submission" date="2016-09" db="EMBL/GenBank/DDBJ databases">
        <title>The complete genome sequences of Rhizobium gallicum, symbiovars gallicum and phaseoli, symbionts associated to common bean (Phaseolus vulgaris).</title>
        <authorList>
            <person name="Bustos P."/>
            <person name="Santamaria R.I."/>
            <person name="Perez-Carrascal O.M."/>
            <person name="Juarez S."/>
            <person name="Lozano L."/>
            <person name="Martinez-Flores I."/>
            <person name="Martinez-Romero E."/>
            <person name="Cevallos M."/>
            <person name="Romero D."/>
            <person name="Davila G."/>
            <person name="Gonzalez V."/>
        </authorList>
    </citation>
    <scope>NUCLEOTIDE SEQUENCE [LARGE SCALE GENOMIC DNA]</scope>
    <source>
        <strain evidence="1 2">8C-3</strain>
    </source>
</reference>
<proteinExistence type="predicted"/>
<sequence>MKKMTTDQPGFFYFECQTCGFDSVQTADFSGSDACPLCDGDNNRYSQMTQRICRDTDRPEGRDARTEA</sequence>
<gene>
    <name evidence="1" type="ORF">AM571_CH01847</name>
</gene>
<name>A0A1L5P3F4_RHIET</name>
<dbReference type="AlphaFoldDB" id="A0A1L5P3F4"/>
<dbReference type="EMBL" id="CP017241">
    <property type="protein sequence ID" value="APO74667.1"/>
    <property type="molecule type" value="Genomic_DNA"/>
</dbReference>
<evidence type="ECO:0000313" key="1">
    <source>
        <dbReference type="EMBL" id="APO74667.1"/>
    </source>
</evidence>
<accession>A0A1L5P3F4</accession>
<organism evidence="1 2">
    <name type="scientific">Rhizobium etli 8C-3</name>
    <dbReference type="NCBI Taxonomy" id="538025"/>
    <lineage>
        <taxon>Bacteria</taxon>
        <taxon>Pseudomonadati</taxon>
        <taxon>Pseudomonadota</taxon>
        <taxon>Alphaproteobacteria</taxon>
        <taxon>Hyphomicrobiales</taxon>
        <taxon>Rhizobiaceae</taxon>
        <taxon>Rhizobium/Agrobacterium group</taxon>
        <taxon>Rhizobium</taxon>
    </lineage>
</organism>
<evidence type="ECO:0000313" key="2">
    <source>
        <dbReference type="Proteomes" id="UP000185109"/>
    </source>
</evidence>
<dbReference type="Proteomes" id="UP000185109">
    <property type="component" value="Chromosome"/>
</dbReference>
<protein>
    <submittedName>
        <fullName evidence="1">Uncharacterized protein</fullName>
    </submittedName>
</protein>